<dbReference type="RefSeq" id="XP_069232318.1">
    <property type="nucleotide sequence ID" value="XM_069370652.1"/>
</dbReference>
<reference evidence="2 3" key="1">
    <citation type="journal article" date="2020" name="Microbiol. Resour. Announc.">
        <title>Draft Genome Sequence of a Cladosporium Species Isolated from the Mesophotic Ascidian Didemnum maculosum.</title>
        <authorList>
            <person name="Gioti A."/>
            <person name="Siaperas R."/>
            <person name="Nikolaivits E."/>
            <person name="Le Goff G."/>
            <person name="Ouazzani J."/>
            <person name="Kotoulas G."/>
            <person name="Topakas E."/>
        </authorList>
    </citation>
    <scope>NUCLEOTIDE SEQUENCE [LARGE SCALE GENOMIC DNA]</scope>
    <source>
        <strain evidence="2 3">TM138-S3</strain>
    </source>
</reference>
<proteinExistence type="predicted"/>
<evidence type="ECO:0000313" key="2">
    <source>
        <dbReference type="EMBL" id="KAL1589213.1"/>
    </source>
</evidence>
<protein>
    <submittedName>
        <fullName evidence="2">Uncharacterized protein</fullName>
    </submittedName>
</protein>
<feature type="compositionally biased region" description="Acidic residues" evidence="1">
    <location>
        <begin position="319"/>
        <end position="330"/>
    </location>
</feature>
<dbReference type="Proteomes" id="UP000803884">
    <property type="component" value="Unassembled WGS sequence"/>
</dbReference>
<feature type="region of interest" description="Disordered" evidence="1">
    <location>
        <begin position="263"/>
        <end position="454"/>
    </location>
</feature>
<evidence type="ECO:0000313" key="3">
    <source>
        <dbReference type="Proteomes" id="UP000803884"/>
    </source>
</evidence>
<feature type="compositionally biased region" description="Polar residues" evidence="1">
    <location>
        <begin position="113"/>
        <end position="122"/>
    </location>
</feature>
<name>A0AB34KWS7_9PEZI</name>
<keyword evidence="3" id="KW-1185">Reference proteome</keyword>
<gene>
    <name evidence="2" type="ORF">WHR41_02046</name>
</gene>
<feature type="region of interest" description="Disordered" evidence="1">
    <location>
        <begin position="205"/>
        <end position="248"/>
    </location>
</feature>
<feature type="compositionally biased region" description="Basic and acidic residues" evidence="1">
    <location>
        <begin position="233"/>
        <end position="248"/>
    </location>
</feature>
<accession>A0AB34KWS7</accession>
<organism evidence="2 3">
    <name type="scientific">Cladosporium halotolerans</name>
    <dbReference type="NCBI Taxonomy" id="1052096"/>
    <lineage>
        <taxon>Eukaryota</taxon>
        <taxon>Fungi</taxon>
        <taxon>Dikarya</taxon>
        <taxon>Ascomycota</taxon>
        <taxon>Pezizomycotina</taxon>
        <taxon>Dothideomycetes</taxon>
        <taxon>Dothideomycetidae</taxon>
        <taxon>Cladosporiales</taxon>
        <taxon>Cladosporiaceae</taxon>
        <taxon>Cladosporium</taxon>
    </lineage>
</organism>
<dbReference type="AlphaFoldDB" id="A0AB34KWS7"/>
<comment type="caution">
    <text evidence="2">The sequence shown here is derived from an EMBL/GenBank/DDBJ whole genome shotgun (WGS) entry which is preliminary data.</text>
</comment>
<feature type="compositionally biased region" description="Polar residues" evidence="1">
    <location>
        <begin position="143"/>
        <end position="158"/>
    </location>
</feature>
<dbReference type="EMBL" id="JAAQHG020000005">
    <property type="protein sequence ID" value="KAL1589213.1"/>
    <property type="molecule type" value="Genomic_DNA"/>
</dbReference>
<evidence type="ECO:0000256" key="1">
    <source>
        <dbReference type="SAM" id="MobiDB-lite"/>
    </source>
</evidence>
<feature type="region of interest" description="Disordered" evidence="1">
    <location>
        <begin position="1"/>
        <end position="180"/>
    </location>
</feature>
<feature type="compositionally biased region" description="Low complexity" evidence="1">
    <location>
        <begin position="335"/>
        <end position="353"/>
    </location>
</feature>
<dbReference type="GeneID" id="96003490"/>
<sequence length="454" mass="49590">MASTPPPASRRARTPPTPLHGPLHDDYEPYSPRRSKRTAAHSNPYGSASSERPPKVNLQRATTPPPTGKKARFASTQLSSPPSSPASPQRRSAQHKTPRKTPVSRAFADLLSDSDNTPRRQQLPTPLSVLPTPSKTPKKRSAATMNSTARILNFQPHSPSDVMPSPRKMKKPGHARSQSSRGFELFEDGTNSSQEQIQIFTDSNARIPELDGSEDNPFVGPRQTRAARPQRSARTDEEAEFNDRVSRDEGMVYSFRGKKIFRRFAGDDQDDGGSSPDLAQRSLRRQAGIAAERPLTRSSIKPRLLFPNEDQLREREEATASDEVDEEALTDIELPVPAKKQPAKTATPRKPAASHLATPPSTKRTKRIVDAAPGPAPSLEMVVEEPEDAPASPVTRKATKAKNRSPFDDWPRLKAPSSSSSRGKKRTASESVEPADDVAPSSKRTRSGAVASPT</sequence>
<feature type="compositionally biased region" description="Low complexity" evidence="1">
    <location>
        <begin position="123"/>
        <end position="135"/>
    </location>
</feature>
<feature type="compositionally biased region" description="Polar residues" evidence="1">
    <location>
        <begin position="40"/>
        <end position="50"/>
    </location>
</feature>